<reference evidence="1 2" key="2">
    <citation type="journal article" date="2021" name="Genomics">
        <title>High-quality reference genome for Clonorchis sinensis.</title>
        <authorList>
            <person name="Young N.D."/>
            <person name="Stroehlein A.J."/>
            <person name="Kinkar L."/>
            <person name="Wang T."/>
            <person name="Sohn W.M."/>
            <person name="Chang B.C.H."/>
            <person name="Kaur P."/>
            <person name="Weisz D."/>
            <person name="Dudchenko O."/>
            <person name="Aiden E.L."/>
            <person name="Korhonen P.K."/>
            <person name="Gasser R.B."/>
        </authorList>
    </citation>
    <scope>NUCLEOTIDE SEQUENCE [LARGE SCALE GENOMIC DNA]</scope>
    <source>
        <strain evidence="1">Cs-k2</strain>
    </source>
</reference>
<gene>
    <name evidence="1" type="ORF">CSKR_200778</name>
</gene>
<dbReference type="AlphaFoldDB" id="A0A8T1MGP6"/>
<name>A0A8T1MGP6_CLOSI</name>
<dbReference type="Proteomes" id="UP000286415">
    <property type="component" value="Unassembled WGS sequence"/>
</dbReference>
<evidence type="ECO:0000313" key="2">
    <source>
        <dbReference type="Proteomes" id="UP000286415"/>
    </source>
</evidence>
<evidence type="ECO:0000313" key="1">
    <source>
        <dbReference type="EMBL" id="KAG5448574.1"/>
    </source>
</evidence>
<keyword evidence="2" id="KW-1185">Reference proteome</keyword>
<comment type="caution">
    <text evidence="1">The sequence shown here is derived from an EMBL/GenBank/DDBJ whole genome shotgun (WGS) entry which is preliminary data.</text>
</comment>
<dbReference type="EMBL" id="NIRI02000042">
    <property type="protein sequence ID" value="KAG5448574.1"/>
    <property type="molecule type" value="Genomic_DNA"/>
</dbReference>
<protein>
    <submittedName>
        <fullName evidence="1">Uncharacterized protein</fullName>
    </submittedName>
</protein>
<sequence>MHSSISVCPVFTFEVGWLPEFSRKRTGCMDSRLIMHSVASCPIRFRQPQQLLQVNLNMRLSQNSTGKTILSPDRVDSHDASEAKVFPNYRLHAQSYHCTPVVVPFLSHTLLRS</sequence>
<accession>A0A8T1MGP6</accession>
<organism evidence="1 2">
    <name type="scientific">Clonorchis sinensis</name>
    <name type="common">Chinese liver fluke</name>
    <dbReference type="NCBI Taxonomy" id="79923"/>
    <lineage>
        <taxon>Eukaryota</taxon>
        <taxon>Metazoa</taxon>
        <taxon>Spiralia</taxon>
        <taxon>Lophotrochozoa</taxon>
        <taxon>Platyhelminthes</taxon>
        <taxon>Trematoda</taxon>
        <taxon>Digenea</taxon>
        <taxon>Opisthorchiida</taxon>
        <taxon>Opisthorchiata</taxon>
        <taxon>Opisthorchiidae</taxon>
        <taxon>Clonorchis</taxon>
    </lineage>
</organism>
<reference evidence="1 2" key="1">
    <citation type="journal article" date="2018" name="Biotechnol. Adv.">
        <title>Improved genomic resources and new bioinformatic workflow for the carcinogenic parasite Clonorchis sinensis: Biotechnological implications.</title>
        <authorList>
            <person name="Wang D."/>
            <person name="Korhonen P.K."/>
            <person name="Gasser R.B."/>
            <person name="Young N.D."/>
        </authorList>
    </citation>
    <scope>NUCLEOTIDE SEQUENCE [LARGE SCALE GENOMIC DNA]</scope>
    <source>
        <strain evidence="1">Cs-k2</strain>
    </source>
</reference>
<proteinExistence type="predicted"/>
<dbReference type="OrthoDB" id="10515306at2759"/>